<evidence type="ECO:0000313" key="2">
    <source>
        <dbReference type="Proteomes" id="UP000254465"/>
    </source>
</evidence>
<gene>
    <name evidence="1" type="ORF">NCTC11296_00904</name>
</gene>
<accession>A0A377I6S9</accession>
<dbReference type="EMBL" id="UGHK01000001">
    <property type="protein sequence ID" value="STO70984.1"/>
    <property type="molecule type" value="Genomic_DNA"/>
</dbReference>
<evidence type="ECO:0000313" key="1">
    <source>
        <dbReference type="EMBL" id="STO70984.1"/>
    </source>
</evidence>
<protein>
    <submittedName>
        <fullName evidence="1">Tail sheath-like protein</fullName>
    </submittedName>
</protein>
<name>A0A377I6S9_AVIPA</name>
<proteinExistence type="predicted"/>
<reference evidence="1 2" key="1">
    <citation type="submission" date="2018-06" db="EMBL/GenBank/DDBJ databases">
        <authorList>
            <consortium name="Pathogen Informatics"/>
            <person name="Doyle S."/>
        </authorList>
    </citation>
    <scope>NUCLEOTIDE SEQUENCE [LARGE SCALE GENOMIC DNA]</scope>
    <source>
        <strain evidence="1 2">NCTC11296</strain>
    </source>
</reference>
<dbReference type="Proteomes" id="UP000254465">
    <property type="component" value="Unassembled WGS sequence"/>
</dbReference>
<dbReference type="AlphaFoldDB" id="A0A377I6S9"/>
<sequence>MKQADLFPFKTVDGAIIGIVGTAPMGAVNQLTLCQTKKDFAQFGTLTGKGFTLPDAFEILSRYASGQVYVVNVLDPTRHKTQVNDEGINPRPKHLNCRNGKSGIAHLNGESKQCGSH</sequence>
<organism evidence="1 2">
    <name type="scientific">Avibacterium paragallinarum</name>
    <name type="common">Haemophilus gallinarum</name>
    <dbReference type="NCBI Taxonomy" id="728"/>
    <lineage>
        <taxon>Bacteria</taxon>
        <taxon>Pseudomonadati</taxon>
        <taxon>Pseudomonadota</taxon>
        <taxon>Gammaproteobacteria</taxon>
        <taxon>Pasteurellales</taxon>
        <taxon>Pasteurellaceae</taxon>
        <taxon>Avibacterium</taxon>
    </lineage>
</organism>